<dbReference type="Proteomes" id="UP000094707">
    <property type="component" value="Chromosome I"/>
</dbReference>
<dbReference type="AlphaFoldDB" id="A0A1D3KZG9"/>
<dbReference type="EMBL" id="LT607756">
    <property type="protein sequence ID" value="SCG84676.1"/>
    <property type="molecule type" value="Genomic_DNA"/>
</dbReference>
<evidence type="ECO:0000313" key="1">
    <source>
        <dbReference type="EMBL" id="SCG84676.1"/>
    </source>
</evidence>
<keyword evidence="2" id="KW-1185">Reference proteome</keyword>
<evidence type="ECO:0008006" key="3">
    <source>
        <dbReference type="Google" id="ProtNLM"/>
    </source>
</evidence>
<protein>
    <recommendedName>
        <fullName evidence="3">DUF429 domain-containing protein</fullName>
    </recommendedName>
</protein>
<name>A0A1D3KZG9_9EURY</name>
<dbReference type="RefSeq" id="WP_071905758.1">
    <property type="nucleotide sequence ID" value="NZ_LT607756.1"/>
</dbReference>
<evidence type="ECO:0000313" key="2">
    <source>
        <dbReference type="Proteomes" id="UP000094707"/>
    </source>
</evidence>
<dbReference type="GeneID" id="30410954"/>
<sequence length="258" mass="29840">MKRNIFGLDFSAAKDPGNKIWMSQGHLKKDRITVEYTESAKSLWGNLGSKEVYYEKIRNLVLENSSGVFGMDFSFSLPEECLDGANWNDFINNFHKNFFNAKYFRKYCLKMTGGREKRREVEVEMGAPLSPYNLWIYKQTYHGMKDILSPLMGSVSIIPYTQAIPGIPWLLEVYPGLILKERNIYIPYKGNENESTKSQNRRLMVDELTSKSFDGLDLEVDESCIENMKKNAGGDALDSFMALLVTYRFYKQFLDNKK</sequence>
<dbReference type="OrthoDB" id="137783at2157"/>
<gene>
    <name evidence="1" type="ORF">MCBB_0088</name>
</gene>
<proteinExistence type="predicted"/>
<accession>A0A1D3KZG9</accession>
<reference evidence="1 2" key="1">
    <citation type="submission" date="2016-08" db="EMBL/GenBank/DDBJ databases">
        <authorList>
            <person name="Seilhamer J.J."/>
        </authorList>
    </citation>
    <scope>NUCLEOTIDE SEQUENCE [LARGE SCALE GENOMIC DNA]</scope>
    <source>
        <strain evidence="1">Buetzberg</strain>
    </source>
</reference>
<organism evidence="1 2">
    <name type="scientific">Methanobacterium congolense</name>
    <dbReference type="NCBI Taxonomy" id="118062"/>
    <lineage>
        <taxon>Archaea</taxon>
        <taxon>Methanobacteriati</taxon>
        <taxon>Methanobacteriota</taxon>
        <taxon>Methanomada group</taxon>
        <taxon>Methanobacteria</taxon>
        <taxon>Methanobacteriales</taxon>
        <taxon>Methanobacteriaceae</taxon>
        <taxon>Methanobacterium</taxon>
    </lineage>
</organism>
<dbReference type="KEGG" id="mcub:MCBB_0088"/>